<dbReference type="HOGENOM" id="CLU_000604_1_22_9"/>
<dbReference type="AlphaFoldDB" id="F3ZZC9"/>
<dbReference type="SMART" id="SM00382">
    <property type="entry name" value="AAA"/>
    <property type="match status" value="1"/>
</dbReference>
<evidence type="ECO:0000313" key="6">
    <source>
        <dbReference type="Proteomes" id="UP000008457"/>
    </source>
</evidence>
<dbReference type="eggNOG" id="COG1136">
    <property type="taxonomic scope" value="Bacteria"/>
</dbReference>
<protein>
    <submittedName>
        <fullName evidence="5">ABC transporter related protein</fullName>
    </submittedName>
</protein>
<accession>F3ZZC9</accession>
<dbReference type="GO" id="GO:0005886">
    <property type="term" value="C:plasma membrane"/>
    <property type="evidence" value="ECO:0007669"/>
    <property type="project" value="TreeGrafter"/>
</dbReference>
<dbReference type="STRING" id="697281.Mahau_0535"/>
<dbReference type="RefSeq" id="WP_013780172.1">
    <property type="nucleotide sequence ID" value="NC_015520.1"/>
</dbReference>
<evidence type="ECO:0000259" key="4">
    <source>
        <dbReference type="PROSITE" id="PS50893"/>
    </source>
</evidence>
<evidence type="ECO:0000256" key="1">
    <source>
        <dbReference type="ARBA" id="ARBA00022448"/>
    </source>
</evidence>
<reference evidence="6" key="1">
    <citation type="submission" date="2010-11" db="EMBL/GenBank/DDBJ databases">
        <title>The complete genome of Mahella australiensis DSM 15567.</title>
        <authorList>
            <consortium name="US DOE Joint Genome Institute (JGI-PGF)"/>
            <person name="Lucas S."/>
            <person name="Copeland A."/>
            <person name="Lapidus A."/>
            <person name="Bruce D."/>
            <person name="Goodwin L."/>
            <person name="Pitluck S."/>
            <person name="Kyrpides N."/>
            <person name="Mavromatis K."/>
            <person name="Pagani I."/>
            <person name="Ivanova N."/>
            <person name="Teshima H."/>
            <person name="Brettin T."/>
            <person name="Detter J.C."/>
            <person name="Han C."/>
            <person name="Tapia R."/>
            <person name="Land M."/>
            <person name="Hauser L."/>
            <person name="Markowitz V."/>
            <person name="Cheng J.-F."/>
            <person name="Hugenholtz P."/>
            <person name="Woyke T."/>
            <person name="Wu D."/>
            <person name="Spring S."/>
            <person name="Pukall R."/>
            <person name="Steenblock K."/>
            <person name="Schneider S."/>
            <person name="Klenk H.-P."/>
            <person name="Eisen J.A."/>
        </authorList>
    </citation>
    <scope>NUCLEOTIDE SEQUENCE [LARGE SCALE GENOMIC DNA]</scope>
    <source>
        <strain evidence="6">DSM 15567 / CIP 107919 / 50-1 BON</strain>
    </source>
</reference>
<dbReference type="PANTHER" id="PTHR24220:SF86">
    <property type="entry name" value="ABC TRANSPORTER ABCH.1"/>
    <property type="match status" value="1"/>
</dbReference>
<dbReference type="CDD" id="cd03255">
    <property type="entry name" value="ABC_MJ0796_LolCDE_FtsE"/>
    <property type="match status" value="1"/>
</dbReference>
<organism evidence="5 6">
    <name type="scientific">Mahella australiensis (strain DSM 15567 / CIP 107919 / 50-1 BON)</name>
    <dbReference type="NCBI Taxonomy" id="697281"/>
    <lineage>
        <taxon>Bacteria</taxon>
        <taxon>Bacillati</taxon>
        <taxon>Bacillota</taxon>
        <taxon>Clostridia</taxon>
        <taxon>Thermoanaerobacterales</taxon>
        <taxon>Thermoanaerobacterales Family IV. Incertae Sedis</taxon>
        <taxon>Mahella</taxon>
    </lineage>
</organism>
<evidence type="ECO:0000256" key="3">
    <source>
        <dbReference type="ARBA" id="ARBA00022840"/>
    </source>
</evidence>
<feature type="domain" description="ABC transporter" evidence="4">
    <location>
        <begin position="8"/>
        <end position="233"/>
    </location>
</feature>
<dbReference type="Gene3D" id="3.40.50.300">
    <property type="entry name" value="P-loop containing nucleotide triphosphate hydrolases"/>
    <property type="match status" value="1"/>
</dbReference>
<dbReference type="EMBL" id="CP002360">
    <property type="protein sequence ID" value="AEE95739.1"/>
    <property type="molecule type" value="Genomic_DNA"/>
</dbReference>
<keyword evidence="1" id="KW-0813">Transport</keyword>
<dbReference type="GO" id="GO:0005524">
    <property type="term" value="F:ATP binding"/>
    <property type="evidence" value="ECO:0007669"/>
    <property type="project" value="UniProtKB-KW"/>
</dbReference>
<dbReference type="PROSITE" id="PS50893">
    <property type="entry name" value="ABC_TRANSPORTER_2"/>
    <property type="match status" value="1"/>
</dbReference>
<dbReference type="PANTHER" id="PTHR24220">
    <property type="entry name" value="IMPORT ATP-BINDING PROTEIN"/>
    <property type="match status" value="1"/>
</dbReference>
<dbReference type="InterPro" id="IPR003439">
    <property type="entry name" value="ABC_transporter-like_ATP-bd"/>
</dbReference>
<reference evidence="5 6" key="2">
    <citation type="journal article" date="2011" name="Stand. Genomic Sci.">
        <title>Complete genome sequence of Mahella australiensis type strain (50-1 BON).</title>
        <authorList>
            <person name="Sikorski J."/>
            <person name="Teshima H."/>
            <person name="Nolan M."/>
            <person name="Lucas S."/>
            <person name="Hammon N."/>
            <person name="Deshpande S."/>
            <person name="Cheng J.F."/>
            <person name="Pitluck S."/>
            <person name="Liolios K."/>
            <person name="Pagani I."/>
            <person name="Ivanova N."/>
            <person name="Huntemann M."/>
            <person name="Mavromatis K."/>
            <person name="Ovchinikova G."/>
            <person name="Pati A."/>
            <person name="Tapia R."/>
            <person name="Han C."/>
            <person name="Goodwin L."/>
            <person name="Chen A."/>
            <person name="Palaniappan K."/>
            <person name="Land M."/>
            <person name="Hauser L."/>
            <person name="Ngatchou-Djao O.D."/>
            <person name="Rohde M."/>
            <person name="Pukall R."/>
            <person name="Spring S."/>
            <person name="Abt B."/>
            <person name="Goker M."/>
            <person name="Detter J.C."/>
            <person name="Woyke T."/>
            <person name="Bristow J."/>
            <person name="Markowitz V."/>
            <person name="Hugenholtz P."/>
            <person name="Eisen J.A."/>
            <person name="Kyrpides N.C."/>
            <person name="Klenk H.P."/>
            <person name="Lapidus A."/>
        </authorList>
    </citation>
    <scope>NUCLEOTIDE SEQUENCE [LARGE SCALE GENOMIC DNA]</scope>
    <source>
        <strain evidence="6">DSM 15567 / CIP 107919 / 50-1 BON</strain>
    </source>
</reference>
<dbReference type="SUPFAM" id="SSF52540">
    <property type="entry name" value="P-loop containing nucleoside triphosphate hydrolases"/>
    <property type="match status" value="1"/>
</dbReference>
<dbReference type="Proteomes" id="UP000008457">
    <property type="component" value="Chromosome"/>
</dbReference>
<dbReference type="KEGG" id="mas:Mahau_0535"/>
<keyword evidence="3" id="KW-0067">ATP-binding</keyword>
<dbReference type="FunFam" id="3.40.50.300:FF:000032">
    <property type="entry name" value="Export ABC transporter ATP-binding protein"/>
    <property type="match status" value="1"/>
</dbReference>
<dbReference type="InterPro" id="IPR015854">
    <property type="entry name" value="ABC_transpr_LolD-like"/>
</dbReference>
<evidence type="ECO:0000256" key="2">
    <source>
        <dbReference type="ARBA" id="ARBA00022741"/>
    </source>
</evidence>
<dbReference type="Pfam" id="PF00005">
    <property type="entry name" value="ABC_tran"/>
    <property type="match status" value="1"/>
</dbReference>
<dbReference type="GO" id="GO:0016887">
    <property type="term" value="F:ATP hydrolysis activity"/>
    <property type="evidence" value="ECO:0007669"/>
    <property type="project" value="InterPro"/>
</dbReference>
<sequence>MKPVIKTVSIKRVFKSGGENVYALNDVSISVMPGTFVALRGRSGSGKTTLMNILGALDRPTEGQVFFEGTEIGELPESQRDELRRRKLGFVFQASALIPLMSAYENVEFSLRIAGVPAAQRRKRAEEVLALVGLSKRMKHRPMEMSGGEQQRVAIARAMAHNPSVILADEPTAQLDSRMGLQIMKLFRDLVDKEGITIVMATHDPIIMEVADHVYTLEDGKVVDEQEQRSKAL</sequence>
<keyword evidence="2" id="KW-0547">Nucleotide-binding</keyword>
<proteinExistence type="predicted"/>
<dbReference type="OrthoDB" id="9802264at2"/>
<evidence type="ECO:0000313" key="5">
    <source>
        <dbReference type="EMBL" id="AEE95739.1"/>
    </source>
</evidence>
<gene>
    <name evidence="5" type="ordered locus">Mahau_0535</name>
</gene>
<dbReference type="InterPro" id="IPR017871">
    <property type="entry name" value="ABC_transporter-like_CS"/>
</dbReference>
<keyword evidence="6" id="KW-1185">Reference proteome</keyword>
<dbReference type="InterPro" id="IPR027417">
    <property type="entry name" value="P-loop_NTPase"/>
</dbReference>
<dbReference type="PROSITE" id="PS00211">
    <property type="entry name" value="ABC_TRANSPORTER_1"/>
    <property type="match status" value="1"/>
</dbReference>
<name>F3ZZC9_MAHA5</name>
<dbReference type="GO" id="GO:0098796">
    <property type="term" value="C:membrane protein complex"/>
    <property type="evidence" value="ECO:0007669"/>
    <property type="project" value="UniProtKB-ARBA"/>
</dbReference>
<dbReference type="GO" id="GO:0022857">
    <property type="term" value="F:transmembrane transporter activity"/>
    <property type="evidence" value="ECO:0007669"/>
    <property type="project" value="TreeGrafter"/>
</dbReference>
<dbReference type="InterPro" id="IPR017911">
    <property type="entry name" value="MacB-like_ATP-bd"/>
</dbReference>
<dbReference type="InterPro" id="IPR003593">
    <property type="entry name" value="AAA+_ATPase"/>
</dbReference>